<evidence type="ECO:0000256" key="1">
    <source>
        <dbReference type="ARBA" id="ARBA00004163"/>
    </source>
</evidence>
<evidence type="ECO:0000256" key="8">
    <source>
        <dbReference type="ARBA" id="ARBA00022824"/>
    </source>
</evidence>
<evidence type="ECO:0000256" key="7">
    <source>
        <dbReference type="ARBA" id="ARBA00022737"/>
    </source>
</evidence>
<gene>
    <name evidence="12" type="ORF">DC041_0010967</name>
</gene>
<dbReference type="PANTHER" id="PTHR23085">
    <property type="entry name" value="GH28348P"/>
    <property type="match status" value="1"/>
</dbReference>
<dbReference type="GO" id="GO:0030314">
    <property type="term" value="C:junctional membrane complex"/>
    <property type="evidence" value="ECO:0007669"/>
    <property type="project" value="InterPro"/>
</dbReference>
<evidence type="ECO:0000256" key="3">
    <source>
        <dbReference type="ARBA" id="ARBA00004236"/>
    </source>
</evidence>
<evidence type="ECO:0000256" key="11">
    <source>
        <dbReference type="SAM" id="MobiDB-lite"/>
    </source>
</evidence>
<evidence type="ECO:0000256" key="10">
    <source>
        <dbReference type="ARBA" id="ARBA00023136"/>
    </source>
</evidence>
<feature type="compositionally biased region" description="Low complexity" evidence="11">
    <location>
        <begin position="197"/>
        <end position="218"/>
    </location>
</feature>
<dbReference type="PANTHER" id="PTHR23085:SF16">
    <property type="entry name" value="GH28348P"/>
    <property type="match status" value="1"/>
</dbReference>
<protein>
    <submittedName>
        <fullName evidence="12">Junctophilin</fullName>
    </submittedName>
</protein>
<dbReference type="Pfam" id="PF02493">
    <property type="entry name" value="MORN"/>
    <property type="match status" value="5"/>
</dbReference>
<comment type="caution">
    <text evidence="12">The sequence shown here is derived from an EMBL/GenBank/DDBJ whole genome shotgun (WGS) entry which is preliminary data.</text>
</comment>
<name>A0A430Q151_SCHBO</name>
<dbReference type="InterPro" id="IPR003409">
    <property type="entry name" value="MORN"/>
</dbReference>
<evidence type="ECO:0000313" key="12">
    <source>
        <dbReference type="EMBL" id="RTG81461.1"/>
    </source>
</evidence>
<evidence type="ECO:0000256" key="2">
    <source>
        <dbReference type="ARBA" id="ARBA00004184"/>
    </source>
</evidence>
<keyword evidence="7" id="KW-0677">Repeat</keyword>
<proteinExistence type="inferred from homology"/>
<keyword evidence="13" id="KW-1185">Reference proteome</keyword>
<dbReference type="SMART" id="SM00698">
    <property type="entry name" value="MORN"/>
    <property type="match status" value="6"/>
</dbReference>
<dbReference type="Gene3D" id="2.20.110.10">
    <property type="entry name" value="Histone H3 K4-specific methyltransferase SET7/9 N-terminal domain"/>
    <property type="match status" value="1"/>
</dbReference>
<evidence type="ECO:0000313" key="13">
    <source>
        <dbReference type="Proteomes" id="UP000290809"/>
    </source>
</evidence>
<comment type="subcellular location">
    <subcellularLocation>
        <location evidence="3">Cell membrane</location>
    </subcellularLocation>
    <subcellularLocation>
        <location evidence="2">Endomembrane system</location>
        <topology evidence="2">Peripheral membrane protein</topology>
    </subcellularLocation>
    <subcellularLocation>
        <location evidence="1">Endoplasmic reticulum membrane</location>
        <topology evidence="1">Single-pass type IV membrane protein</topology>
    </subcellularLocation>
</comment>
<dbReference type="Proteomes" id="UP000290809">
    <property type="component" value="Unassembled WGS sequence"/>
</dbReference>
<keyword evidence="8" id="KW-0256">Endoplasmic reticulum</keyword>
<dbReference type="AlphaFoldDB" id="A0A430Q151"/>
<keyword evidence="5" id="KW-1003">Cell membrane</keyword>
<evidence type="ECO:0000256" key="9">
    <source>
        <dbReference type="ARBA" id="ARBA00022989"/>
    </source>
</evidence>
<evidence type="ECO:0000256" key="6">
    <source>
        <dbReference type="ARBA" id="ARBA00022692"/>
    </source>
</evidence>
<dbReference type="STRING" id="6184.A0A430Q151"/>
<organism evidence="12 13">
    <name type="scientific">Schistosoma bovis</name>
    <name type="common">Blood fluke</name>
    <dbReference type="NCBI Taxonomy" id="6184"/>
    <lineage>
        <taxon>Eukaryota</taxon>
        <taxon>Metazoa</taxon>
        <taxon>Spiralia</taxon>
        <taxon>Lophotrochozoa</taxon>
        <taxon>Platyhelminthes</taxon>
        <taxon>Trematoda</taxon>
        <taxon>Digenea</taxon>
        <taxon>Strigeidida</taxon>
        <taxon>Schistosomatoidea</taxon>
        <taxon>Schistosomatidae</taxon>
        <taxon>Schistosoma</taxon>
    </lineage>
</organism>
<keyword evidence="9" id="KW-1133">Transmembrane helix</keyword>
<feature type="region of interest" description="Disordered" evidence="11">
    <location>
        <begin position="197"/>
        <end position="262"/>
    </location>
</feature>
<dbReference type="InterPro" id="IPR017191">
    <property type="entry name" value="Junctophilin"/>
</dbReference>
<dbReference type="GO" id="GO:0005789">
    <property type="term" value="C:endoplasmic reticulum membrane"/>
    <property type="evidence" value="ECO:0007669"/>
    <property type="project" value="UniProtKB-SubCell"/>
</dbReference>
<comment type="similarity">
    <text evidence="4">Belongs to the junctophilin family.</text>
</comment>
<dbReference type="SUPFAM" id="SSF82185">
    <property type="entry name" value="Histone H3 K4-specific methyltransferase SET7/9 N-terminal domain"/>
    <property type="match status" value="3"/>
</dbReference>
<dbReference type="EMBL" id="QMKO01003355">
    <property type="protein sequence ID" value="RTG81461.1"/>
    <property type="molecule type" value="Genomic_DNA"/>
</dbReference>
<dbReference type="GO" id="GO:0005886">
    <property type="term" value="C:plasma membrane"/>
    <property type="evidence" value="ECO:0007669"/>
    <property type="project" value="UniProtKB-SubCell"/>
</dbReference>
<feature type="compositionally biased region" description="Polar residues" evidence="11">
    <location>
        <begin position="219"/>
        <end position="231"/>
    </location>
</feature>
<feature type="compositionally biased region" description="Acidic residues" evidence="11">
    <location>
        <begin position="235"/>
        <end position="252"/>
    </location>
</feature>
<reference evidence="12 13" key="1">
    <citation type="journal article" date="2019" name="PLoS Pathog.">
        <title>Genome sequence of the bovine parasite Schistosoma bovis Tanzania.</title>
        <authorList>
            <person name="Oey H."/>
            <person name="Zakrzewski M."/>
            <person name="Gobert G."/>
            <person name="Gravermann K."/>
            <person name="Stoye J."/>
            <person name="Jones M."/>
            <person name="Mcmanus D."/>
            <person name="Krause L."/>
        </authorList>
    </citation>
    <scope>NUCLEOTIDE SEQUENCE [LARGE SCALE GENOMIC DNA]</scope>
    <source>
        <strain evidence="12 13">TAN1997</strain>
    </source>
</reference>
<sequence length="503" mass="57265">MDLVKTEATCLPAGRYEFKDSGLYIGEWLNEKAVGLGLITKDKCQGEYTGLWDSGSEKSGVFLWPNAPGAMYEGEWAHNRRNGYGIFTREDWVIMGQFKDDFIKCGIKCKEDSIGRFEGEFENGFPSFGVETYADGGSYAGEYKNGVREGLGVRTSIPYGEVINFFPEEAAIAAEIALDIKKRTALQNLLNSTHHTHHNITNTDNSTHHIVNNNNNNNTGTRRGSLLSQRSGDVAELDDPELSGQDDNEDEPYFGRRPNPSNIHNKDFKDLRMSCKFKCGFVLSSKRSELMLKRQQKLNHIGSGSLMKFRKELNHNKTNRRSKSLTNLFNRSLSKESITCVRRQGSITEHSARAKIKVDAIDPETVETFAGQWEADSRHGYGVCERSDGVIYEGQWVKNQRHGYGQTHFPDGVCEQGKYQNGKLVFLSWPKGAKSYLLLYNYHIMREVANAVKPRDYSLETRELVKEMYPDFEQPGNCLFYYKILTISFHFTLISKNHYSSYR</sequence>
<accession>A0A430Q151</accession>
<evidence type="ECO:0000256" key="5">
    <source>
        <dbReference type="ARBA" id="ARBA00022475"/>
    </source>
</evidence>
<evidence type="ECO:0000256" key="4">
    <source>
        <dbReference type="ARBA" id="ARBA00008599"/>
    </source>
</evidence>
<keyword evidence="10" id="KW-0472">Membrane</keyword>
<keyword evidence="6" id="KW-0812">Transmembrane</keyword>